<keyword evidence="1" id="KW-0540">Nuclease</keyword>
<sequence>MLLLVFDTETTGIIPKDNFNIDKCPYIVQFSFIVYDTNNYKTLFEYNKIINIPKHIDIPEESTRIHGINKNDTNRSRTSINSCLQIFKKYVDNCDYIIGHNVDFDIKMVQIECDRNNIYTNIFDKSNKIFCTMQNSINICKIEAINSMGKYYKWPKLSELHEKLFNIVPHDLHDAYNDILICLRCAVFIINKIDICYKDSVFKRKLRNLI</sequence>
<dbReference type="SMART" id="SM00479">
    <property type="entry name" value="EXOIII"/>
    <property type="match status" value="1"/>
</dbReference>
<keyword evidence="3" id="KW-0269">Exonuclease</keyword>
<dbReference type="CDD" id="cd06127">
    <property type="entry name" value="DEDDh"/>
    <property type="match status" value="1"/>
</dbReference>
<feature type="domain" description="Exonuclease" evidence="4">
    <location>
        <begin position="2"/>
        <end position="195"/>
    </location>
</feature>
<proteinExistence type="predicted"/>
<dbReference type="SUPFAM" id="SSF53098">
    <property type="entry name" value="Ribonuclease H-like"/>
    <property type="match status" value="1"/>
</dbReference>
<dbReference type="InterPro" id="IPR036397">
    <property type="entry name" value="RNaseH_sf"/>
</dbReference>
<dbReference type="InterPro" id="IPR012337">
    <property type="entry name" value="RNaseH-like_sf"/>
</dbReference>
<evidence type="ECO:0000313" key="5">
    <source>
        <dbReference type="EMBL" id="QHS84146.1"/>
    </source>
</evidence>
<dbReference type="EMBL" id="MN738773">
    <property type="protein sequence ID" value="QHS84146.1"/>
    <property type="molecule type" value="Genomic_DNA"/>
</dbReference>
<evidence type="ECO:0000259" key="4">
    <source>
        <dbReference type="SMART" id="SM00479"/>
    </source>
</evidence>
<dbReference type="AlphaFoldDB" id="A0A6C0AX89"/>
<protein>
    <recommendedName>
        <fullName evidence="4">Exonuclease domain-containing protein</fullName>
    </recommendedName>
</protein>
<dbReference type="InterPro" id="IPR013520">
    <property type="entry name" value="Ribonucl_H"/>
</dbReference>
<name>A0A6C0AX89_9ZZZZ</name>
<evidence type="ECO:0000256" key="1">
    <source>
        <dbReference type="ARBA" id="ARBA00022722"/>
    </source>
</evidence>
<evidence type="ECO:0000256" key="2">
    <source>
        <dbReference type="ARBA" id="ARBA00022801"/>
    </source>
</evidence>
<dbReference type="Gene3D" id="3.30.420.10">
    <property type="entry name" value="Ribonuclease H-like superfamily/Ribonuclease H"/>
    <property type="match status" value="1"/>
</dbReference>
<dbReference type="GO" id="GO:0003676">
    <property type="term" value="F:nucleic acid binding"/>
    <property type="evidence" value="ECO:0007669"/>
    <property type="project" value="InterPro"/>
</dbReference>
<dbReference type="PANTHER" id="PTHR30231:SF4">
    <property type="entry name" value="PROTEIN NEN2"/>
    <property type="match status" value="1"/>
</dbReference>
<evidence type="ECO:0000256" key="3">
    <source>
        <dbReference type="ARBA" id="ARBA00022839"/>
    </source>
</evidence>
<keyword evidence="2" id="KW-0378">Hydrolase</keyword>
<dbReference type="PANTHER" id="PTHR30231">
    <property type="entry name" value="DNA POLYMERASE III SUBUNIT EPSILON"/>
    <property type="match status" value="1"/>
</dbReference>
<dbReference type="GO" id="GO:0008408">
    <property type="term" value="F:3'-5' exonuclease activity"/>
    <property type="evidence" value="ECO:0007669"/>
    <property type="project" value="TreeGrafter"/>
</dbReference>
<accession>A0A6C0AX89</accession>
<organism evidence="5">
    <name type="scientific">viral metagenome</name>
    <dbReference type="NCBI Taxonomy" id="1070528"/>
    <lineage>
        <taxon>unclassified sequences</taxon>
        <taxon>metagenomes</taxon>
        <taxon>organismal metagenomes</taxon>
    </lineage>
</organism>
<dbReference type="Pfam" id="PF00929">
    <property type="entry name" value="RNase_T"/>
    <property type="match status" value="1"/>
</dbReference>
<reference evidence="5" key="1">
    <citation type="journal article" date="2020" name="Nature">
        <title>Giant virus diversity and host interactions through global metagenomics.</title>
        <authorList>
            <person name="Schulz F."/>
            <person name="Roux S."/>
            <person name="Paez-Espino D."/>
            <person name="Jungbluth S."/>
            <person name="Walsh D.A."/>
            <person name="Denef V.J."/>
            <person name="McMahon K.D."/>
            <person name="Konstantinidis K.T."/>
            <person name="Eloe-Fadrosh E.A."/>
            <person name="Kyrpides N.C."/>
            <person name="Woyke T."/>
        </authorList>
    </citation>
    <scope>NUCLEOTIDE SEQUENCE</scope>
    <source>
        <strain evidence="5">GVMAG-S-ERX555965-48</strain>
    </source>
</reference>